<keyword evidence="2" id="KW-0677">Repeat</keyword>
<dbReference type="InterPro" id="IPR049899">
    <property type="entry name" value="Znf_C2HC_C3H"/>
</dbReference>
<gene>
    <name evidence="8" type="ORF">BSTOLATCC_MIC52163</name>
</gene>
<dbReference type="EMBL" id="CAJZBQ010000052">
    <property type="protein sequence ID" value="CAG9330749.1"/>
    <property type="molecule type" value="Genomic_DNA"/>
</dbReference>
<dbReference type="PROSITE" id="PS52027">
    <property type="entry name" value="ZF_C2HC_C3H"/>
    <property type="match status" value="4"/>
</dbReference>
<evidence type="ECO:0000313" key="9">
    <source>
        <dbReference type="Proteomes" id="UP001162131"/>
    </source>
</evidence>
<sequence length="426" mass="47881">MDTVGGGGKPWLKPKALICYICGREFGTASLPIHQKNCARLWEEREKLKPKRERRPVPEAPKEIEIASVGSNSIDQFNEVAFNAYTSKSMVQCPNCARKFLEDRLVVHLRSCTSENPCKPVRPITPVKEEPIKTQANPIPITSQSMNFKPSRVVSSNSASSQGIPTKQSILDKYMSESKLKTQEINEFPSEIKSLEIPRSANKGAEIEDSEIKTIEETLRQSTIRSKEISQILRPKSIQGSLEETKVGVKAPNQTSYEFQPEEDSRVPCSKCGRKFNPDRVAKHEEICKGEAETEYKKPKEEAKVYSKSPEPARSTTPKPKKAEETVECPYCTRNFDPKVAERHIPKCKDIVNRPSPPAQKAKSASQSVIINKPALLGNSNSPAKSPEFRQTEKPFRDSTEKVFCHNCGERYYPNAKFCSFCGEKK</sequence>
<feature type="region of interest" description="Disordered" evidence="6">
    <location>
        <begin position="347"/>
        <end position="397"/>
    </location>
</feature>
<keyword evidence="9" id="KW-1185">Reference proteome</keyword>
<dbReference type="Proteomes" id="UP001162131">
    <property type="component" value="Unassembled WGS sequence"/>
</dbReference>
<feature type="domain" description="C2HC/C3H-type" evidence="7">
    <location>
        <begin position="89"/>
        <end position="118"/>
    </location>
</feature>
<feature type="region of interest" description="Disordered" evidence="6">
    <location>
        <begin position="289"/>
        <end position="324"/>
    </location>
</feature>
<evidence type="ECO:0000256" key="5">
    <source>
        <dbReference type="PROSITE-ProRule" id="PRU01371"/>
    </source>
</evidence>
<feature type="domain" description="C2HC/C3H-type" evidence="7">
    <location>
        <begin position="265"/>
        <end position="294"/>
    </location>
</feature>
<feature type="compositionally biased region" description="Basic and acidic residues" evidence="6">
    <location>
        <begin position="387"/>
        <end position="397"/>
    </location>
</feature>
<feature type="compositionally biased region" description="Basic and acidic residues" evidence="6">
    <location>
        <begin position="289"/>
        <end position="305"/>
    </location>
</feature>
<evidence type="ECO:0000313" key="8">
    <source>
        <dbReference type="EMBL" id="CAG9330749.1"/>
    </source>
</evidence>
<evidence type="ECO:0000256" key="2">
    <source>
        <dbReference type="ARBA" id="ARBA00022737"/>
    </source>
</evidence>
<evidence type="ECO:0000256" key="1">
    <source>
        <dbReference type="ARBA" id="ARBA00022723"/>
    </source>
</evidence>
<name>A0AAU9JYD0_9CILI</name>
<dbReference type="Gene3D" id="3.30.160.60">
    <property type="entry name" value="Classic Zinc Finger"/>
    <property type="match status" value="3"/>
</dbReference>
<feature type="domain" description="C2HC/C3H-type" evidence="7">
    <location>
        <begin position="15"/>
        <end position="44"/>
    </location>
</feature>
<dbReference type="InterPro" id="IPR026319">
    <property type="entry name" value="ZC2HC1A/B-like"/>
</dbReference>
<dbReference type="AlphaFoldDB" id="A0AAU9JYD0"/>
<keyword evidence="1" id="KW-0479">Metal-binding</keyword>
<reference evidence="8" key="1">
    <citation type="submission" date="2021-09" db="EMBL/GenBank/DDBJ databases">
        <authorList>
            <consortium name="AG Swart"/>
            <person name="Singh M."/>
            <person name="Singh A."/>
            <person name="Seah K."/>
            <person name="Emmerich C."/>
        </authorList>
    </citation>
    <scope>NUCLEOTIDE SEQUENCE</scope>
    <source>
        <strain evidence="8">ATCC30299</strain>
    </source>
</reference>
<evidence type="ECO:0000256" key="3">
    <source>
        <dbReference type="ARBA" id="ARBA00022771"/>
    </source>
</evidence>
<keyword evidence="3 5" id="KW-0863">Zinc-finger</keyword>
<proteinExistence type="predicted"/>
<accession>A0AAU9JYD0</accession>
<dbReference type="GO" id="GO:0008270">
    <property type="term" value="F:zinc ion binding"/>
    <property type="evidence" value="ECO:0007669"/>
    <property type="project" value="UniProtKB-KW"/>
</dbReference>
<evidence type="ECO:0000259" key="7">
    <source>
        <dbReference type="PROSITE" id="PS52027"/>
    </source>
</evidence>
<dbReference type="PANTHER" id="PTHR13555:SF68">
    <property type="entry name" value="ZINC FINGER PROTEIN 474"/>
    <property type="match status" value="1"/>
</dbReference>
<evidence type="ECO:0000256" key="6">
    <source>
        <dbReference type="SAM" id="MobiDB-lite"/>
    </source>
</evidence>
<dbReference type="PANTHER" id="PTHR13555">
    <property type="entry name" value="C2H2 ZINC FINGER CGI-62-RELATED"/>
    <property type="match status" value="1"/>
</dbReference>
<organism evidence="8 9">
    <name type="scientific">Blepharisma stoltei</name>
    <dbReference type="NCBI Taxonomy" id="1481888"/>
    <lineage>
        <taxon>Eukaryota</taxon>
        <taxon>Sar</taxon>
        <taxon>Alveolata</taxon>
        <taxon>Ciliophora</taxon>
        <taxon>Postciliodesmatophora</taxon>
        <taxon>Heterotrichea</taxon>
        <taxon>Heterotrichida</taxon>
        <taxon>Blepharismidae</taxon>
        <taxon>Blepharisma</taxon>
    </lineage>
</organism>
<comment type="caution">
    <text evidence="8">The sequence shown here is derived from an EMBL/GenBank/DDBJ whole genome shotgun (WGS) entry which is preliminary data.</text>
</comment>
<dbReference type="Pfam" id="PF13913">
    <property type="entry name" value="zf-C2HC_2"/>
    <property type="match status" value="4"/>
</dbReference>
<evidence type="ECO:0000256" key="4">
    <source>
        <dbReference type="ARBA" id="ARBA00022833"/>
    </source>
</evidence>
<feature type="domain" description="C2HC/C3H-type" evidence="7">
    <location>
        <begin position="325"/>
        <end position="354"/>
    </location>
</feature>
<protein>
    <recommendedName>
        <fullName evidence="7">C2HC/C3H-type domain-containing protein</fullName>
    </recommendedName>
</protein>
<keyword evidence="4" id="KW-0862">Zinc</keyword>